<name>A0ABQ5U2Q1_9PROT</name>
<proteinExistence type="inferred from homology"/>
<dbReference type="Gene3D" id="1.10.439.10">
    <property type="entry name" value="Penicillin Amidohydrolase, domain 1"/>
    <property type="match status" value="1"/>
</dbReference>
<reference evidence="4" key="2">
    <citation type="submission" date="2023-01" db="EMBL/GenBank/DDBJ databases">
        <title>Draft genome sequence of Sneathiella chinensis strain NBRC 103408.</title>
        <authorList>
            <person name="Sun Q."/>
            <person name="Mori K."/>
        </authorList>
    </citation>
    <scope>NUCLEOTIDE SEQUENCE</scope>
    <source>
        <strain evidence="4">NBRC 103408</strain>
    </source>
</reference>
<dbReference type="Pfam" id="PF01804">
    <property type="entry name" value="Penicil_amidase"/>
    <property type="match status" value="1"/>
</dbReference>
<organism evidence="4 5">
    <name type="scientific">Sneathiella chinensis</name>
    <dbReference type="NCBI Taxonomy" id="349750"/>
    <lineage>
        <taxon>Bacteria</taxon>
        <taxon>Pseudomonadati</taxon>
        <taxon>Pseudomonadota</taxon>
        <taxon>Alphaproteobacteria</taxon>
        <taxon>Sneathiellales</taxon>
        <taxon>Sneathiellaceae</taxon>
        <taxon>Sneathiella</taxon>
    </lineage>
</organism>
<evidence type="ECO:0000256" key="2">
    <source>
        <dbReference type="ARBA" id="ARBA00022801"/>
    </source>
</evidence>
<evidence type="ECO:0000313" key="4">
    <source>
        <dbReference type="EMBL" id="GLQ06452.1"/>
    </source>
</evidence>
<keyword evidence="2" id="KW-0378">Hydrolase</keyword>
<dbReference type="Gene3D" id="1.10.1400.10">
    <property type="match status" value="1"/>
</dbReference>
<comment type="caution">
    <text evidence="4">The sequence shown here is derived from an EMBL/GenBank/DDBJ whole genome shotgun (WGS) entry which is preliminary data.</text>
</comment>
<dbReference type="RefSeq" id="WP_284347818.1">
    <property type="nucleotide sequence ID" value="NZ_BSNF01000006.1"/>
</dbReference>
<dbReference type="InterPro" id="IPR043147">
    <property type="entry name" value="Penicillin_amidase_A-knob"/>
</dbReference>
<dbReference type="InterPro" id="IPR023343">
    <property type="entry name" value="Penicillin_amidase_dom1"/>
</dbReference>
<dbReference type="Gene3D" id="2.30.120.10">
    <property type="match status" value="1"/>
</dbReference>
<gene>
    <name evidence="4" type="ORF">GCM10007924_16730</name>
</gene>
<evidence type="ECO:0000256" key="1">
    <source>
        <dbReference type="ARBA" id="ARBA00006586"/>
    </source>
</evidence>
<keyword evidence="5" id="KW-1185">Reference proteome</keyword>
<dbReference type="Proteomes" id="UP001161409">
    <property type="component" value="Unassembled WGS sequence"/>
</dbReference>
<dbReference type="PIRSF" id="PIRSF001227">
    <property type="entry name" value="Pen_acylase"/>
    <property type="match status" value="1"/>
</dbReference>
<dbReference type="CDD" id="cd03747">
    <property type="entry name" value="Ntn_PGA_like"/>
    <property type="match status" value="1"/>
</dbReference>
<dbReference type="SUPFAM" id="SSF56235">
    <property type="entry name" value="N-terminal nucleophile aminohydrolases (Ntn hydrolases)"/>
    <property type="match status" value="1"/>
</dbReference>
<dbReference type="InterPro" id="IPR043146">
    <property type="entry name" value="Penicillin_amidase_N_B-knob"/>
</dbReference>
<reference evidence="4" key="1">
    <citation type="journal article" date="2014" name="Int. J. Syst. Evol. Microbiol.">
        <title>Complete genome of a new Firmicutes species belonging to the dominant human colonic microbiota ('Ruminococcus bicirculans') reveals two chromosomes and a selective capacity to utilize plant glucans.</title>
        <authorList>
            <consortium name="NISC Comparative Sequencing Program"/>
            <person name="Wegmann U."/>
            <person name="Louis P."/>
            <person name="Goesmann A."/>
            <person name="Henrissat B."/>
            <person name="Duncan S.H."/>
            <person name="Flint H.J."/>
        </authorList>
    </citation>
    <scope>NUCLEOTIDE SEQUENCE</scope>
    <source>
        <strain evidence="4">NBRC 103408</strain>
    </source>
</reference>
<protein>
    <submittedName>
        <fullName evidence="4">Penicillin amidase</fullName>
    </submittedName>
</protein>
<keyword evidence="3" id="KW-0865">Zymogen</keyword>
<evidence type="ECO:0000256" key="3">
    <source>
        <dbReference type="ARBA" id="ARBA00023145"/>
    </source>
</evidence>
<comment type="similarity">
    <text evidence="1">Belongs to the peptidase S45 family.</text>
</comment>
<evidence type="ECO:0000313" key="5">
    <source>
        <dbReference type="Proteomes" id="UP001161409"/>
    </source>
</evidence>
<dbReference type="Gene3D" id="3.60.20.10">
    <property type="entry name" value="Glutamine Phosphoribosylpyrophosphate, subunit 1, domain 1"/>
    <property type="match status" value="1"/>
</dbReference>
<dbReference type="EMBL" id="BSNF01000006">
    <property type="protein sequence ID" value="GLQ06452.1"/>
    <property type="molecule type" value="Genomic_DNA"/>
</dbReference>
<dbReference type="InterPro" id="IPR014395">
    <property type="entry name" value="Pen/GL7ACA/AHL_acylase"/>
</dbReference>
<dbReference type="PANTHER" id="PTHR34218">
    <property type="entry name" value="PEPTIDASE S45 PENICILLIN AMIDASE"/>
    <property type="match status" value="1"/>
</dbReference>
<accession>A0ABQ5U2Q1</accession>
<sequence length="799" mass="89278">MKWFLRLTAGLLLLVAVIAAGGYLYLRTSLPQMDGEIRLAGLQDEIRITRDASGVPHIVANTLTDALFGLGFVHAQDRLWQMETNRRIGAGRLSEIMGDATLDTDRFLRTLGVYEASRNVLPLLQPDTRDQLSSYAAGVNAFLGQTGPTLPPEFLILGVSPEPWKPEDSVVWTKMMAWDLGGNWAKELERMRLMAVMPPEKVLEFYPPYPGDPAHPLPDFREMYQQAGLDAGRLYAAAPEPLPEGAGSNNWVVSGAHTKTGKPLLANDPHLGLSAPALWYLAHIQTPDVDAIGATLPGVPAIILGRNQQIAWGFTNTGPDVQDLYIEKINPDNPDQYKTPTGWADFEKREETILVKDADPVTLTVRSTRHGPVLSDSHRKSADMMGESHALSLAWTALRLEDRTPDASARLMAAKNWDEFKSAIRNFNSPQQNMVYADTDGNIGYYAPGLVPVRKPENTARGKIPVPGWLADYDWDGYIPFEELPQAYNPPSGLFYTANHKIVPASYPHFITSDWSAPYRANRIRGLLDHDSNHSVESFQLMHGDVHSLMAEEFLEILLTTTPADDLSRDALIRLSTWDSHMTMNDPAPLIFSAWIRNLNKAVYADELGDMFPDFWRQRPAFLLNVLRNRGNQGQWCDDQSTPDQVETCQDILQTSLQTALQDLTARFGTSMPDWNWGDAHFAHGDHLPFSRIPVLKDLFDIRVPSMGGSYTVNVGRNRLKDEQQPFANTHAASLRAIYDFSDLDKSLFIHSTGQSGNILSRFYADMASDWAATRYRPMSTRPEDYQANAIGTLVLRPR</sequence>
<dbReference type="InterPro" id="IPR002692">
    <property type="entry name" value="S45"/>
</dbReference>
<dbReference type="InterPro" id="IPR029055">
    <property type="entry name" value="Ntn_hydrolases_N"/>
</dbReference>
<dbReference type="PANTHER" id="PTHR34218:SF4">
    <property type="entry name" value="ACYL-HOMOSERINE LACTONE ACYLASE QUIP"/>
    <property type="match status" value="1"/>
</dbReference>